<dbReference type="SMART" id="SM00692">
    <property type="entry name" value="DM3"/>
    <property type="match status" value="1"/>
</dbReference>
<keyword evidence="6" id="KW-0805">Transcription regulation</keyword>
<evidence type="ECO:0000256" key="3">
    <source>
        <dbReference type="ARBA" id="ARBA00022723"/>
    </source>
</evidence>
<evidence type="ECO:0000313" key="16">
    <source>
        <dbReference type="RefSeq" id="XP_023936116.1"/>
    </source>
</evidence>
<dbReference type="RefSeq" id="XP_023936116.1">
    <property type="nucleotide sequence ID" value="XM_024080348.2"/>
</dbReference>
<comment type="subcellular location">
    <subcellularLocation>
        <location evidence="1">Nucleus</location>
        <location evidence="1">Nucleoplasm</location>
    </subcellularLocation>
</comment>
<protein>
    <submittedName>
        <fullName evidence="16">Uncharacterized protein LOC112044480 isoform X2</fullName>
    </submittedName>
</protein>
<evidence type="ECO:0000256" key="6">
    <source>
        <dbReference type="ARBA" id="ARBA00023015"/>
    </source>
</evidence>
<comment type="similarity">
    <text evidence="2">Belongs to the THAP1 family.</text>
</comment>
<keyword evidence="4 12" id="KW-0863">Zinc-finger</keyword>
<dbReference type="SMART" id="SM00980">
    <property type="entry name" value="THAP"/>
    <property type="match status" value="1"/>
</dbReference>
<dbReference type="InterPro" id="IPR006612">
    <property type="entry name" value="THAP_Znf"/>
</dbReference>
<evidence type="ECO:0000256" key="13">
    <source>
        <dbReference type="SAM" id="MobiDB-lite"/>
    </source>
</evidence>
<dbReference type="AlphaFoldDB" id="A0A6J1MZU8"/>
<accession>A0A6J1MZU8</accession>
<reference evidence="16" key="1">
    <citation type="submission" date="2025-08" db="UniProtKB">
        <authorList>
            <consortium name="RefSeq"/>
        </authorList>
    </citation>
    <scope>IDENTIFICATION</scope>
</reference>
<dbReference type="GeneID" id="112044480"/>
<evidence type="ECO:0000256" key="7">
    <source>
        <dbReference type="ARBA" id="ARBA00023054"/>
    </source>
</evidence>
<feature type="region of interest" description="Disordered" evidence="13">
    <location>
        <begin position="149"/>
        <end position="210"/>
    </location>
</feature>
<feature type="domain" description="THAP-type" evidence="14">
    <location>
        <begin position="39"/>
        <end position="118"/>
    </location>
</feature>
<proteinExistence type="inferred from homology"/>
<evidence type="ECO:0000259" key="14">
    <source>
        <dbReference type="PROSITE" id="PS50950"/>
    </source>
</evidence>
<evidence type="ECO:0000256" key="11">
    <source>
        <dbReference type="ARBA" id="ARBA00023306"/>
    </source>
</evidence>
<feature type="compositionally biased region" description="Basic and acidic residues" evidence="13">
    <location>
        <begin position="149"/>
        <end position="168"/>
    </location>
</feature>
<dbReference type="PROSITE" id="PS50950">
    <property type="entry name" value="ZF_THAP"/>
    <property type="match status" value="1"/>
</dbReference>
<dbReference type="GO" id="GO:0005654">
    <property type="term" value="C:nucleoplasm"/>
    <property type="evidence" value="ECO:0007669"/>
    <property type="project" value="UniProtKB-SubCell"/>
</dbReference>
<dbReference type="InterPro" id="IPR026516">
    <property type="entry name" value="THAP1/10"/>
</dbReference>
<evidence type="ECO:0000256" key="8">
    <source>
        <dbReference type="ARBA" id="ARBA00023125"/>
    </source>
</evidence>
<dbReference type="GO" id="GO:0008270">
    <property type="term" value="F:zinc ion binding"/>
    <property type="evidence" value="ECO:0007669"/>
    <property type="project" value="UniProtKB-KW"/>
</dbReference>
<sequence>MNFSQALAKIREHEEIRAKSTPIAMVAPELKQSNEDTEISKTCAVLGCEQSKNFYEDSFFRFPEDPHYRQIWTDLTGRNNWTPTDFSYICVQHFSVDCFECDSQNTVVLNSKAVPSLKLPKHVLEVEYIDEETLDNEYEDDYDDIKGDEEVNQDHEMDNEVENNRENEEHLEDDPMSDDHMTEEHIEEDNFSDDHNTEDNVKENHRQAISSSKYLTNGTHNYTAEKPSTSSIDNRKIEKLPIKSDEEKNLELVKLFSEVQKLQKHAATLKHKLKSGMRVYNRQTKCLARLKEEIDMKKNLLVLRRKKKSRILLSLQDKIKEDTNGLVLAMPMRHTDDLKNFALSIYKYSPQAYIYIRNTLRTLLPSTDVLDTWILSGYEPTNVMTNSNMVRVVTEMTDKELSCKVLLR</sequence>
<name>A0A6J1MZU8_BICAN</name>
<evidence type="ECO:0000256" key="10">
    <source>
        <dbReference type="ARBA" id="ARBA00023242"/>
    </source>
</evidence>
<dbReference type="OrthoDB" id="5984406at2759"/>
<evidence type="ECO:0000256" key="1">
    <source>
        <dbReference type="ARBA" id="ARBA00004642"/>
    </source>
</evidence>
<evidence type="ECO:0000256" key="12">
    <source>
        <dbReference type="PROSITE-ProRule" id="PRU00309"/>
    </source>
</evidence>
<keyword evidence="3" id="KW-0479">Metal-binding</keyword>
<dbReference type="Pfam" id="PF05485">
    <property type="entry name" value="THAP"/>
    <property type="match status" value="1"/>
</dbReference>
<dbReference type="SUPFAM" id="SSF57716">
    <property type="entry name" value="Glucocorticoid receptor-like (DNA-binding domain)"/>
    <property type="match status" value="1"/>
</dbReference>
<keyword evidence="8 12" id="KW-0238">DNA-binding</keyword>
<keyword evidence="15" id="KW-1185">Reference proteome</keyword>
<evidence type="ECO:0000313" key="15">
    <source>
        <dbReference type="Proteomes" id="UP001652582"/>
    </source>
</evidence>
<dbReference type="PANTHER" id="PTHR46600">
    <property type="entry name" value="THAP DOMAIN-CONTAINING"/>
    <property type="match status" value="1"/>
</dbReference>
<dbReference type="Pfam" id="PF12017">
    <property type="entry name" value="Tnp_P_element"/>
    <property type="match status" value="1"/>
</dbReference>
<keyword evidence="7" id="KW-0175">Coiled coil</keyword>
<dbReference type="PANTHER" id="PTHR46600:SF1">
    <property type="entry name" value="THAP DOMAIN-CONTAINING PROTEIN 1"/>
    <property type="match status" value="1"/>
</dbReference>
<dbReference type="InterPro" id="IPR021896">
    <property type="entry name" value="THAP9-like_HTH"/>
</dbReference>
<keyword evidence="9" id="KW-0804">Transcription</keyword>
<evidence type="ECO:0000256" key="9">
    <source>
        <dbReference type="ARBA" id="ARBA00023163"/>
    </source>
</evidence>
<organism evidence="15 16">
    <name type="scientific">Bicyclus anynana</name>
    <name type="common">Squinting bush brown butterfly</name>
    <dbReference type="NCBI Taxonomy" id="110368"/>
    <lineage>
        <taxon>Eukaryota</taxon>
        <taxon>Metazoa</taxon>
        <taxon>Ecdysozoa</taxon>
        <taxon>Arthropoda</taxon>
        <taxon>Hexapoda</taxon>
        <taxon>Insecta</taxon>
        <taxon>Pterygota</taxon>
        <taxon>Neoptera</taxon>
        <taxon>Endopterygota</taxon>
        <taxon>Lepidoptera</taxon>
        <taxon>Glossata</taxon>
        <taxon>Ditrysia</taxon>
        <taxon>Papilionoidea</taxon>
        <taxon>Nymphalidae</taxon>
        <taxon>Satyrinae</taxon>
        <taxon>Satyrini</taxon>
        <taxon>Mycalesina</taxon>
        <taxon>Bicyclus</taxon>
    </lineage>
</organism>
<evidence type="ECO:0000256" key="4">
    <source>
        <dbReference type="ARBA" id="ARBA00022771"/>
    </source>
</evidence>
<feature type="compositionally biased region" description="Basic and acidic residues" evidence="13">
    <location>
        <begin position="192"/>
        <end position="206"/>
    </location>
</feature>
<keyword evidence="11" id="KW-0131">Cell cycle</keyword>
<dbReference type="KEGG" id="bany:112044480"/>
<evidence type="ECO:0000256" key="5">
    <source>
        <dbReference type="ARBA" id="ARBA00022833"/>
    </source>
</evidence>
<dbReference type="GO" id="GO:0043565">
    <property type="term" value="F:sequence-specific DNA binding"/>
    <property type="evidence" value="ECO:0007669"/>
    <property type="project" value="InterPro"/>
</dbReference>
<keyword evidence="10" id="KW-0539">Nucleus</keyword>
<gene>
    <name evidence="16" type="primary">LOC112044480</name>
</gene>
<dbReference type="Proteomes" id="UP001652582">
    <property type="component" value="Chromosome 13"/>
</dbReference>
<evidence type="ECO:0000256" key="2">
    <source>
        <dbReference type="ARBA" id="ARBA00006177"/>
    </source>
</evidence>
<keyword evidence="5" id="KW-0862">Zinc</keyword>